<dbReference type="AlphaFoldDB" id="A0AAV5DP57"/>
<evidence type="ECO:0000256" key="6">
    <source>
        <dbReference type="ARBA" id="ARBA00022801"/>
    </source>
</evidence>
<evidence type="ECO:0000256" key="2">
    <source>
        <dbReference type="ARBA" id="ARBA00001946"/>
    </source>
</evidence>
<keyword evidence="9" id="KW-0464">Manganese</keyword>
<feature type="region of interest" description="Disordered" evidence="13">
    <location>
        <begin position="1"/>
        <end position="96"/>
    </location>
</feature>
<dbReference type="PROSITE" id="PS51746">
    <property type="entry name" value="PPM_2"/>
    <property type="match status" value="1"/>
</dbReference>
<name>A0AAV5DP57_ELECO</name>
<keyword evidence="16" id="KW-1185">Reference proteome</keyword>
<proteinExistence type="inferred from homology"/>
<evidence type="ECO:0000256" key="11">
    <source>
        <dbReference type="ARBA" id="ARBA00048336"/>
    </source>
</evidence>
<evidence type="ECO:0000313" key="15">
    <source>
        <dbReference type="EMBL" id="GJN12083.1"/>
    </source>
</evidence>
<dbReference type="InterPro" id="IPR036457">
    <property type="entry name" value="PPM-type-like_dom_sf"/>
</dbReference>
<keyword evidence="6 12" id="KW-0378">Hydrolase</keyword>
<dbReference type="Pfam" id="PF00481">
    <property type="entry name" value="PP2C"/>
    <property type="match status" value="2"/>
</dbReference>
<feature type="compositionally biased region" description="Low complexity" evidence="13">
    <location>
        <begin position="39"/>
        <end position="58"/>
    </location>
</feature>
<evidence type="ECO:0000256" key="10">
    <source>
        <dbReference type="ARBA" id="ARBA00047761"/>
    </source>
</evidence>
<organism evidence="15 16">
    <name type="scientific">Eleusine coracana subsp. coracana</name>
    <dbReference type="NCBI Taxonomy" id="191504"/>
    <lineage>
        <taxon>Eukaryota</taxon>
        <taxon>Viridiplantae</taxon>
        <taxon>Streptophyta</taxon>
        <taxon>Embryophyta</taxon>
        <taxon>Tracheophyta</taxon>
        <taxon>Spermatophyta</taxon>
        <taxon>Magnoliopsida</taxon>
        <taxon>Liliopsida</taxon>
        <taxon>Poales</taxon>
        <taxon>Poaceae</taxon>
        <taxon>PACMAD clade</taxon>
        <taxon>Chloridoideae</taxon>
        <taxon>Cynodonteae</taxon>
        <taxon>Eleusininae</taxon>
        <taxon>Eleusine</taxon>
    </lineage>
</organism>
<comment type="caution">
    <text evidence="15">The sequence shown here is derived from an EMBL/GenBank/DDBJ whole genome shotgun (WGS) entry which is preliminary data.</text>
</comment>
<dbReference type="GO" id="GO:0004722">
    <property type="term" value="F:protein serine/threonine phosphatase activity"/>
    <property type="evidence" value="ECO:0007669"/>
    <property type="project" value="UniProtKB-EC"/>
</dbReference>
<feature type="compositionally biased region" description="Low complexity" evidence="13">
    <location>
        <begin position="19"/>
        <end position="28"/>
    </location>
</feature>
<dbReference type="InterPro" id="IPR001932">
    <property type="entry name" value="PPM-type_phosphatase-like_dom"/>
</dbReference>
<dbReference type="InterPro" id="IPR015655">
    <property type="entry name" value="PP2C"/>
</dbReference>
<dbReference type="SUPFAM" id="SSF81606">
    <property type="entry name" value="PP2C-like"/>
    <property type="match status" value="1"/>
</dbReference>
<keyword evidence="5" id="KW-0479">Metal-binding</keyword>
<evidence type="ECO:0000259" key="14">
    <source>
        <dbReference type="PROSITE" id="PS51746"/>
    </source>
</evidence>
<evidence type="ECO:0000256" key="12">
    <source>
        <dbReference type="RuleBase" id="RU003465"/>
    </source>
</evidence>
<dbReference type="PANTHER" id="PTHR47992">
    <property type="entry name" value="PROTEIN PHOSPHATASE"/>
    <property type="match status" value="1"/>
</dbReference>
<keyword evidence="8 12" id="KW-0904">Protein phosphatase</keyword>
<accession>A0AAV5DP57</accession>
<gene>
    <name evidence="15" type="primary">ga30328</name>
    <name evidence="15" type="ORF">PR202_ga30328</name>
</gene>
<dbReference type="Gene3D" id="3.60.40.10">
    <property type="entry name" value="PPM-type phosphatase domain"/>
    <property type="match status" value="1"/>
</dbReference>
<comment type="cofactor">
    <cofactor evidence="2">
        <name>Mg(2+)</name>
        <dbReference type="ChEBI" id="CHEBI:18420"/>
    </cofactor>
</comment>
<dbReference type="GO" id="GO:0046872">
    <property type="term" value="F:metal ion binding"/>
    <property type="evidence" value="ECO:0007669"/>
    <property type="project" value="UniProtKB-KW"/>
</dbReference>
<dbReference type="CDD" id="cd00143">
    <property type="entry name" value="PP2Cc"/>
    <property type="match status" value="1"/>
</dbReference>
<dbReference type="InterPro" id="IPR000222">
    <property type="entry name" value="PP2C_BS"/>
</dbReference>
<dbReference type="EC" id="3.1.3.16" evidence="4"/>
<evidence type="ECO:0000256" key="3">
    <source>
        <dbReference type="ARBA" id="ARBA00006702"/>
    </source>
</evidence>
<feature type="compositionally biased region" description="Acidic residues" evidence="13">
    <location>
        <begin position="81"/>
        <end position="93"/>
    </location>
</feature>
<evidence type="ECO:0000256" key="13">
    <source>
        <dbReference type="SAM" id="MobiDB-lite"/>
    </source>
</evidence>
<sequence>MVMASAGVNMAGSDGNPSAAGATPGGAAECRRLSPPPSSAAAASGSTTTSADAAGSSAVRRRGGPAPPTPSSSSEGTAYTVEEDTETEEEEDEEQRRALLPPMAPVGGVALALPAPSRLPAWQVHAPPPAPVWPLAFGALGIAGRMRENEDTISLRPDFYTWVDGAAMHFFAVFDGHGGTHVSALCRNQMHEILAEELDVEAGRFLQRRRQQLHHASFNSAAWDELAESERAWRAALLRAFARVDALATVACACGVATVPRCACPLSGITSAIVGSTAVVAVIVGGRVVVANCGDSRAVLCQGELVDTPPVPLSQDHKPDRPDERARIESVGGQVIHNNGWRVRGILAMSRALESAFSAHLAVVESTKSYITGF</sequence>
<evidence type="ECO:0000256" key="4">
    <source>
        <dbReference type="ARBA" id="ARBA00013081"/>
    </source>
</evidence>
<keyword evidence="7" id="KW-0460">Magnesium</keyword>
<evidence type="ECO:0000313" key="16">
    <source>
        <dbReference type="Proteomes" id="UP001054889"/>
    </source>
</evidence>
<evidence type="ECO:0000256" key="5">
    <source>
        <dbReference type="ARBA" id="ARBA00022723"/>
    </source>
</evidence>
<dbReference type="SMART" id="SM00332">
    <property type="entry name" value="PP2Cc"/>
    <property type="match status" value="1"/>
</dbReference>
<protein>
    <recommendedName>
        <fullName evidence="4">protein-serine/threonine phosphatase</fullName>
        <ecNumber evidence="4">3.1.3.16</ecNumber>
    </recommendedName>
</protein>
<evidence type="ECO:0000256" key="9">
    <source>
        <dbReference type="ARBA" id="ARBA00023211"/>
    </source>
</evidence>
<comment type="cofactor">
    <cofactor evidence="1">
        <name>Mn(2+)</name>
        <dbReference type="ChEBI" id="CHEBI:29035"/>
    </cofactor>
</comment>
<comment type="catalytic activity">
    <reaction evidence="10">
        <text>O-phospho-L-seryl-[protein] + H2O = L-seryl-[protein] + phosphate</text>
        <dbReference type="Rhea" id="RHEA:20629"/>
        <dbReference type="Rhea" id="RHEA-COMP:9863"/>
        <dbReference type="Rhea" id="RHEA-COMP:11604"/>
        <dbReference type="ChEBI" id="CHEBI:15377"/>
        <dbReference type="ChEBI" id="CHEBI:29999"/>
        <dbReference type="ChEBI" id="CHEBI:43474"/>
        <dbReference type="ChEBI" id="CHEBI:83421"/>
        <dbReference type="EC" id="3.1.3.16"/>
    </reaction>
</comment>
<evidence type="ECO:0000256" key="8">
    <source>
        <dbReference type="ARBA" id="ARBA00022912"/>
    </source>
</evidence>
<dbReference type="Proteomes" id="UP001054889">
    <property type="component" value="Unassembled WGS sequence"/>
</dbReference>
<evidence type="ECO:0000256" key="7">
    <source>
        <dbReference type="ARBA" id="ARBA00022842"/>
    </source>
</evidence>
<comment type="similarity">
    <text evidence="3 12">Belongs to the PP2C family.</text>
</comment>
<dbReference type="PROSITE" id="PS01032">
    <property type="entry name" value="PPM_1"/>
    <property type="match status" value="1"/>
</dbReference>
<dbReference type="EMBL" id="BQKI01000021">
    <property type="protein sequence ID" value="GJN12083.1"/>
    <property type="molecule type" value="Genomic_DNA"/>
</dbReference>
<reference evidence="15" key="2">
    <citation type="submission" date="2021-12" db="EMBL/GenBank/DDBJ databases">
        <title>Resequencing data analysis of finger millet.</title>
        <authorList>
            <person name="Hatakeyama M."/>
            <person name="Aluri S."/>
            <person name="Balachadran M.T."/>
            <person name="Sivarajan S.R."/>
            <person name="Poveda L."/>
            <person name="Shimizu-Inatsugi R."/>
            <person name="Schlapbach R."/>
            <person name="Sreeman S.M."/>
            <person name="Shimizu K.K."/>
        </authorList>
    </citation>
    <scope>NUCLEOTIDE SEQUENCE</scope>
</reference>
<evidence type="ECO:0000256" key="1">
    <source>
        <dbReference type="ARBA" id="ARBA00001936"/>
    </source>
</evidence>
<comment type="catalytic activity">
    <reaction evidence="11">
        <text>O-phospho-L-threonyl-[protein] + H2O = L-threonyl-[protein] + phosphate</text>
        <dbReference type="Rhea" id="RHEA:47004"/>
        <dbReference type="Rhea" id="RHEA-COMP:11060"/>
        <dbReference type="Rhea" id="RHEA-COMP:11605"/>
        <dbReference type="ChEBI" id="CHEBI:15377"/>
        <dbReference type="ChEBI" id="CHEBI:30013"/>
        <dbReference type="ChEBI" id="CHEBI:43474"/>
        <dbReference type="ChEBI" id="CHEBI:61977"/>
        <dbReference type="EC" id="3.1.3.16"/>
    </reaction>
</comment>
<reference evidence="15" key="1">
    <citation type="journal article" date="2018" name="DNA Res.">
        <title>Multiple hybrid de novo genome assembly of finger millet, an orphan allotetraploid crop.</title>
        <authorList>
            <person name="Hatakeyama M."/>
            <person name="Aluri S."/>
            <person name="Balachadran M.T."/>
            <person name="Sivarajan S.R."/>
            <person name="Patrignani A."/>
            <person name="Gruter S."/>
            <person name="Poveda L."/>
            <person name="Shimizu-Inatsugi R."/>
            <person name="Baeten J."/>
            <person name="Francoijs K.J."/>
            <person name="Nataraja K.N."/>
            <person name="Reddy Y.A.N."/>
            <person name="Phadnis S."/>
            <person name="Ravikumar R.L."/>
            <person name="Schlapbach R."/>
            <person name="Sreeman S.M."/>
            <person name="Shimizu K.K."/>
        </authorList>
    </citation>
    <scope>NUCLEOTIDE SEQUENCE</scope>
</reference>
<feature type="domain" description="PPM-type phosphatase" evidence="14">
    <location>
        <begin position="136"/>
        <end position="374"/>
    </location>
</feature>